<evidence type="ECO:0000313" key="3">
    <source>
        <dbReference type="Proteomes" id="UP000316621"/>
    </source>
</evidence>
<dbReference type="Proteomes" id="UP000316621">
    <property type="component" value="Chromosome 3"/>
</dbReference>
<name>A0A4Y7J833_PAPSO</name>
<keyword evidence="3" id="KW-1185">Reference proteome</keyword>
<dbReference type="Gramene" id="RZC55928">
    <property type="protein sequence ID" value="RZC55928"/>
    <property type="gene ID" value="C5167_014773"/>
</dbReference>
<dbReference type="AlphaFoldDB" id="A0A4Y7J833"/>
<organism evidence="2 3">
    <name type="scientific">Papaver somniferum</name>
    <name type="common">Opium poppy</name>
    <dbReference type="NCBI Taxonomy" id="3469"/>
    <lineage>
        <taxon>Eukaryota</taxon>
        <taxon>Viridiplantae</taxon>
        <taxon>Streptophyta</taxon>
        <taxon>Embryophyta</taxon>
        <taxon>Tracheophyta</taxon>
        <taxon>Spermatophyta</taxon>
        <taxon>Magnoliopsida</taxon>
        <taxon>Ranunculales</taxon>
        <taxon>Papaveraceae</taxon>
        <taxon>Papaveroideae</taxon>
        <taxon>Papaver</taxon>
    </lineage>
</organism>
<reference evidence="2 3" key="1">
    <citation type="journal article" date="2018" name="Science">
        <title>The opium poppy genome and morphinan production.</title>
        <authorList>
            <person name="Guo L."/>
            <person name="Winzer T."/>
            <person name="Yang X."/>
            <person name="Li Y."/>
            <person name="Ning Z."/>
            <person name="He Z."/>
            <person name="Teodor R."/>
            <person name="Lu Y."/>
            <person name="Bowser T.A."/>
            <person name="Graham I.A."/>
            <person name="Ye K."/>
        </authorList>
    </citation>
    <scope>NUCLEOTIDE SEQUENCE [LARGE SCALE GENOMIC DNA]</scope>
    <source>
        <strain evidence="3">cv. HN1</strain>
        <tissue evidence="2">Leaves</tissue>
    </source>
</reference>
<proteinExistence type="predicted"/>
<feature type="region of interest" description="Disordered" evidence="1">
    <location>
        <begin position="1"/>
        <end position="21"/>
    </location>
</feature>
<dbReference type="EMBL" id="CM010717">
    <property type="protein sequence ID" value="RZC55928.1"/>
    <property type="molecule type" value="Genomic_DNA"/>
</dbReference>
<gene>
    <name evidence="2" type="ORF">C5167_014773</name>
</gene>
<sequence>MNKIDSKPQIGFPSSPLNRGRMKKELGSSRNVFDLISPWASVTNDVQGGAIIVYFSKRLIYFSILLRRRPDVAVSTDGGPRSVRIERPRLILLRKSKEIMNVRQMIQVL</sequence>
<evidence type="ECO:0000256" key="1">
    <source>
        <dbReference type="SAM" id="MobiDB-lite"/>
    </source>
</evidence>
<evidence type="ECO:0000313" key="2">
    <source>
        <dbReference type="EMBL" id="RZC55928.1"/>
    </source>
</evidence>
<accession>A0A4Y7J833</accession>
<protein>
    <submittedName>
        <fullName evidence="2">Uncharacterized protein</fullName>
    </submittedName>
</protein>